<comment type="caution">
    <text evidence="1">The sequence shown here is derived from an EMBL/GenBank/DDBJ whole genome shotgun (WGS) entry which is preliminary data.</text>
</comment>
<reference evidence="1 2" key="1">
    <citation type="submission" date="2019-03" db="EMBL/GenBank/DDBJ databases">
        <title>Genomic Encyclopedia of Type Strains, Phase III (KMG-III): the genomes of soil and plant-associated and newly described type strains.</title>
        <authorList>
            <person name="Whitman W."/>
        </authorList>
    </citation>
    <scope>NUCLEOTIDE SEQUENCE [LARGE SCALE GENOMIC DNA]</scope>
    <source>
        <strain evidence="1 2">CECT 8455</strain>
    </source>
</reference>
<protein>
    <recommendedName>
        <fullName evidence="3">YD repeat-containing protein</fullName>
    </recommendedName>
</protein>
<name>A0A4V3E1L5_9FLAO</name>
<accession>A0A4V3E1L5</accession>
<dbReference type="OrthoDB" id="1414892at2"/>
<dbReference type="Proteomes" id="UP000295274">
    <property type="component" value="Unassembled WGS sequence"/>
</dbReference>
<dbReference type="RefSeq" id="WP_133673690.1">
    <property type="nucleotide sequence ID" value="NZ_SNZW01000016.1"/>
</dbReference>
<organism evidence="1 2">
    <name type="scientific">Maribacter caenipelagi</name>
    <dbReference type="NCBI Taxonomy" id="1447781"/>
    <lineage>
        <taxon>Bacteria</taxon>
        <taxon>Pseudomonadati</taxon>
        <taxon>Bacteroidota</taxon>
        <taxon>Flavobacteriia</taxon>
        <taxon>Flavobacteriales</taxon>
        <taxon>Flavobacteriaceae</taxon>
        <taxon>Maribacter</taxon>
    </lineage>
</organism>
<keyword evidence="2" id="KW-1185">Reference proteome</keyword>
<evidence type="ECO:0008006" key="3">
    <source>
        <dbReference type="Google" id="ProtNLM"/>
    </source>
</evidence>
<gene>
    <name evidence="1" type="ORF">DFQ03_2760</name>
</gene>
<dbReference type="EMBL" id="SNZW01000016">
    <property type="protein sequence ID" value="TDS13468.1"/>
    <property type="molecule type" value="Genomic_DNA"/>
</dbReference>
<dbReference type="AlphaFoldDB" id="A0A4V3E1L5"/>
<sequence>MNKKYFYILILFFIAISNVMRGQEIQIFTLEDFDLKGNVKFCLVGTDYGKEEYDFNRNGLLTKSVTRYNETDYDVIYYKYSNGELLEKRAESYRNNTFDPSTSIAHFYEIDSTDNLKIQERIFSYDKQFLDQYIYGYDEYGDLASIQRTNNDGTDVTQIEHKKFKGENTITYLLNEVPLKSIRTSTLKPKNKPAQRVVLTKEYLKGEENDAFEEVFSVDGKLMAQQEFEYNSELKKFEPTTRTSFEYDEKGMLIAETAKRGAGIIKKEYIYQYDNSEVGNWIKQIVTPDNTYTTRKITYYSAEAKVIEE</sequence>
<evidence type="ECO:0000313" key="1">
    <source>
        <dbReference type="EMBL" id="TDS13468.1"/>
    </source>
</evidence>
<proteinExistence type="predicted"/>
<evidence type="ECO:0000313" key="2">
    <source>
        <dbReference type="Proteomes" id="UP000295274"/>
    </source>
</evidence>